<evidence type="ECO:0000313" key="3">
    <source>
        <dbReference type="EMBL" id="PWN03185.1"/>
    </source>
</evidence>
<sequence>MRTSTTSRRRRTAGLVAAAVVGLASVGTAAPASADADRQAPKNRSLAKVLAADGTKFDKNARDFDIVEAAVLAVLDAKPESPVGLLTQGGQRLTAFIPTDGAFRALAADLTGKTFKGEGRVFGALAEAAGIDVIEAVLLYHVVPGKTLGSGKVVAAAKEKAELGMASGGTVTVKLNKGKVVLVDADPDARNPRAVAKLLDINKGNKQIAHGIDRVLRPIDL</sequence>
<dbReference type="SMART" id="SM00554">
    <property type="entry name" value="FAS1"/>
    <property type="match status" value="1"/>
</dbReference>
<dbReference type="InterPro" id="IPR006311">
    <property type="entry name" value="TAT_signal"/>
</dbReference>
<name>A0A316TJH7_9ACTN</name>
<dbReference type="RefSeq" id="WP_109693274.1">
    <property type="nucleotide sequence ID" value="NZ_QGDD01000003.1"/>
</dbReference>
<feature type="domain" description="FAS1" evidence="2">
    <location>
        <begin position="44"/>
        <end position="216"/>
    </location>
</feature>
<protein>
    <submittedName>
        <fullName evidence="3">Fasciclin</fullName>
    </submittedName>
</protein>
<gene>
    <name evidence="3" type="ORF">DJ010_08665</name>
</gene>
<dbReference type="InterPro" id="IPR000782">
    <property type="entry name" value="FAS1_domain"/>
</dbReference>
<keyword evidence="1" id="KW-0732">Signal</keyword>
<proteinExistence type="predicted"/>
<evidence type="ECO:0000313" key="4">
    <source>
        <dbReference type="Proteomes" id="UP000245507"/>
    </source>
</evidence>
<dbReference type="EMBL" id="QGDD01000003">
    <property type="protein sequence ID" value="PWN03185.1"/>
    <property type="molecule type" value="Genomic_DNA"/>
</dbReference>
<dbReference type="AlphaFoldDB" id="A0A316TJH7"/>
<dbReference type="Proteomes" id="UP000245507">
    <property type="component" value="Unassembled WGS sequence"/>
</dbReference>
<dbReference type="PROSITE" id="PS50213">
    <property type="entry name" value="FAS1"/>
    <property type="match status" value="1"/>
</dbReference>
<reference evidence="3 4" key="1">
    <citation type="submission" date="2018-05" db="EMBL/GenBank/DDBJ databases">
        <title>Nocardioides silvaticus genome.</title>
        <authorList>
            <person name="Li C."/>
            <person name="Wang G."/>
        </authorList>
    </citation>
    <scope>NUCLEOTIDE SEQUENCE [LARGE SCALE GENOMIC DNA]</scope>
    <source>
        <strain evidence="3 4">CCTCC AB 2018079</strain>
    </source>
</reference>
<dbReference type="InterPro" id="IPR036378">
    <property type="entry name" value="FAS1_dom_sf"/>
</dbReference>
<dbReference type="OrthoDB" id="3370067at2"/>
<feature type="signal peptide" evidence="1">
    <location>
        <begin position="1"/>
        <end position="29"/>
    </location>
</feature>
<keyword evidence="4" id="KW-1185">Reference proteome</keyword>
<evidence type="ECO:0000259" key="2">
    <source>
        <dbReference type="PROSITE" id="PS50213"/>
    </source>
</evidence>
<evidence type="ECO:0000256" key="1">
    <source>
        <dbReference type="SAM" id="SignalP"/>
    </source>
</evidence>
<dbReference type="Pfam" id="PF02469">
    <property type="entry name" value="Fasciclin"/>
    <property type="match status" value="1"/>
</dbReference>
<dbReference type="PROSITE" id="PS51318">
    <property type="entry name" value="TAT"/>
    <property type="match status" value="1"/>
</dbReference>
<organism evidence="3 4">
    <name type="scientific">Nocardioides silvaticus</name>
    <dbReference type="NCBI Taxonomy" id="2201891"/>
    <lineage>
        <taxon>Bacteria</taxon>
        <taxon>Bacillati</taxon>
        <taxon>Actinomycetota</taxon>
        <taxon>Actinomycetes</taxon>
        <taxon>Propionibacteriales</taxon>
        <taxon>Nocardioidaceae</taxon>
        <taxon>Nocardioides</taxon>
    </lineage>
</organism>
<dbReference type="SUPFAM" id="SSF82153">
    <property type="entry name" value="FAS1 domain"/>
    <property type="match status" value="1"/>
</dbReference>
<comment type="caution">
    <text evidence="3">The sequence shown here is derived from an EMBL/GenBank/DDBJ whole genome shotgun (WGS) entry which is preliminary data.</text>
</comment>
<feature type="chain" id="PRO_5038883763" evidence="1">
    <location>
        <begin position="30"/>
        <end position="221"/>
    </location>
</feature>
<accession>A0A316TJH7</accession>
<dbReference type="Gene3D" id="2.30.180.10">
    <property type="entry name" value="FAS1 domain"/>
    <property type="match status" value="1"/>
</dbReference>